<dbReference type="PANTHER" id="PTHR45398">
    <property type="match status" value="1"/>
</dbReference>
<reference evidence="3 4" key="1">
    <citation type="submission" date="2024-03" db="EMBL/GenBank/DDBJ databases">
        <title>Novel Streptomyces species of biotechnological and ecological value are a feature of Machair soil.</title>
        <authorList>
            <person name="Prole J.R."/>
            <person name="Goodfellow M."/>
            <person name="Allenby N."/>
            <person name="Ward A.C."/>
        </authorList>
    </citation>
    <scope>NUCLEOTIDE SEQUENCE [LARGE SCALE GENOMIC DNA]</scope>
    <source>
        <strain evidence="3 4">MS1.AVA.1</strain>
    </source>
</reference>
<accession>A0ABU8UQE0</accession>
<proteinExistence type="predicted"/>
<dbReference type="InterPro" id="IPR001242">
    <property type="entry name" value="Condensation_dom"/>
</dbReference>
<organism evidence="3 4">
    <name type="scientific">Streptomyces machairae</name>
    <dbReference type="NCBI Taxonomy" id="3134109"/>
    <lineage>
        <taxon>Bacteria</taxon>
        <taxon>Bacillati</taxon>
        <taxon>Actinomycetota</taxon>
        <taxon>Actinomycetes</taxon>
        <taxon>Kitasatosporales</taxon>
        <taxon>Streptomycetaceae</taxon>
        <taxon>Streptomyces</taxon>
    </lineage>
</organism>
<sequence>MAAGAAGGRRVRRLGRVLGRAVAGRGRDGPAAAGPAARCGPFGRGRHGTVHAAGRVRERIAETARARGGTPFMAVFAAYAAFVSRLSGSEDLVIGFPVSGRDRPELQDLVGMLTNTLALRVDLSGDPSYHALIDRLRSALLDSQPYQDAPFEAVVNAVARPARSATTRSSRWSSATTTTPS</sequence>
<feature type="region of interest" description="Disordered" evidence="1">
    <location>
        <begin position="162"/>
        <end position="181"/>
    </location>
</feature>
<comment type="caution">
    <text evidence="3">The sequence shown here is derived from an EMBL/GenBank/DDBJ whole genome shotgun (WGS) entry which is preliminary data.</text>
</comment>
<keyword evidence="4" id="KW-1185">Reference proteome</keyword>
<evidence type="ECO:0000313" key="3">
    <source>
        <dbReference type="EMBL" id="MEJ8671121.1"/>
    </source>
</evidence>
<dbReference type="PANTHER" id="PTHR45398:SF1">
    <property type="entry name" value="ENZYME, PUTATIVE (JCVI)-RELATED"/>
    <property type="match status" value="1"/>
</dbReference>
<dbReference type="Proteomes" id="UP001376459">
    <property type="component" value="Unassembled WGS sequence"/>
</dbReference>
<dbReference type="EMBL" id="JBBKAK010000001">
    <property type="protein sequence ID" value="MEJ8671121.1"/>
    <property type="molecule type" value="Genomic_DNA"/>
</dbReference>
<dbReference type="Pfam" id="PF00668">
    <property type="entry name" value="Condensation"/>
    <property type="match status" value="1"/>
</dbReference>
<evidence type="ECO:0000313" key="4">
    <source>
        <dbReference type="Proteomes" id="UP001376459"/>
    </source>
</evidence>
<evidence type="ECO:0000256" key="1">
    <source>
        <dbReference type="SAM" id="MobiDB-lite"/>
    </source>
</evidence>
<name>A0ABU8UQE0_9ACTN</name>
<evidence type="ECO:0000259" key="2">
    <source>
        <dbReference type="Pfam" id="PF00668"/>
    </source>
</evidence>
<protein>
    <submittedName>
        <fullName evidence="3">Condensation domain-containing protein</fullName>
    </submittedName>
</protein>
<feature type="region of interest" description="Disordered" evidence="1">
    <location>
        <begin position="24"/>
        <end position="45"/>
    </location>
</feature>
<dbReference type="Gene3D" id="3.30.559.30">
    <property type="entry name" value="Nonribosomal peptide synthetase, condensation domain"/>
    <property type="match status" value="1"/>
</dbReference>
<feature type="compositionally biased region" description="Low complexity" evidence="1">
    <location>
        <begin position="24"/>
        <end position="41"/>
    </location>
</feature>
<gene>
    <name evidence="3" type="ORF">WKI71_30185</name>
</gene>
<feature type="domain" description="Condensation" evidence="2">
    <location>
        <begin position="53"/>
        <end position="162"/>
    </location>
</feature>
<dbReference type="SUPFAM" id="SSF52777">
    <property type="entry name" value="CoA-dependent acyltransferases"/>
    <property type="match status" value="1"/>
</dbReference>